<dbReference type="EMBL" id="UZAU01000542">
    <property type="status" value="NOT_ANNOTATED_CDS"/>
    <property type="molecule type" value="Genomic_DNA"/>
</dbReference>
<reference evidence="1" key="2">
    <citation type="submission" date="2021-03" db="UniProtKB">
        <authorList>
            <consortium name="EnsemblPlants"/>
        </authorList>
    </citation>
    <scope>IDENTIFICATION</scope>
</reference>
<reference evidence="1" key="1">
    <citation type="submission" date="2018-11" db="EMBL/GenBank/DDBJ databases">
        <authorList>
            <person name="Grassa J C."/>
        </authorList>
    </citation>
    <scope>NUCLEOTIDE SEQUENCE [LARGE SCALE GENOMIC DNA]</scope>
</reference>
<dbReference type="Proteomes" id="UP000596661">
    <property type="component" value="Chromosome 5"/>
</dbReference>
<sequence length="69" mass="7700">MIFSQSFTRLSPTPSSINRFLSFSVDTERSLGTMERLSLSTVLMGNELRVLENKASIQASLSLFESVLK</sequence>
<dbReference type="AlphaFoldDB" id="A0A803R4V1"/>
<proteinExistence type="predicted"/>
<protein>
    <submittedName>
        <fullName evidence="1">Uncharacterized protein</fullName>
    </submittedName>
</protein>
<keyword evidence="2" id="KW-1185">Reference proteome</keyword>
<organism evidence="1 2">
    <name type="scientific">Cannabis sativa</name>
    <name type="common">Hemp</name>
    <name type="synonym">Marijuana</name>
    <dbReference type="NCBI Taxonomy" id="3483"/>
    <lineage>
        <taxon>Eukaryota</taxon>
        <taxon>Viridiplantae</taxon>
        <taxon>Streptophyta</taxon>
        <taxon>Embryophyta</taxon>
        <taxon>Tracheophyta</taxon>
        <taxon>Spermatophyta</taxon>
        <taxon>Magnoliopsida</taxon>
        <taxon>eudicotyledons</taxon>
        <taxon>Gunneridae</taxon>
        <taxon>Pentapetalae</taxon>
        <taxon>rosids</taxon>
        <taxon>fabids</taxon>
        <taxon>Rosales</taxon>
        <taxon>Cannabaceae</taxon>
        <taxon>Cannabis</taxon>
    </lineage>
</organism>
<evidence type="ECO:0000313" key="1">
    <source>
        <dbReference type="EnsemblPlants" id="cds.novel_model_5121_5bd9a17a"/>
    </source>
</evidence>
<evidence type="ECO:0000313" key="2">
    <source>
        <dbReference type="Proteomes" id="UP000596661"/>
    </source>
</evidence>
<dbReference type="EnsemblPlants" id="novel_model_5121_5bd9a17a">
    <property type="protein sequence ID" value="cds.novel_model_5121_5bd9a17a"/>
    <property type="gene ID" value="novel_gene_2668_5bd9a17a"/>
</dbReference>
<dbReference type="Gramene" id="novel_model_5121_5bd9a17a">
    <property type="protein sequence ID" value="cds.novel_model_5121_5bd9a17a"/>
    <property type="gene ID" value="novel_gene_2668_5bd9a17a"/>
</dbReference>
<accession>A0A803R4V1</accession>
<name>A0A803R4V1_CANSA</name>